<gene>
    <name evidence="1" type="primary">Acey_s1125.g3646</name>
    <name evidence="1" type="ORF">Y032_1125g3646</name>
</gene>
<dbReference type="Proteomes" id="UP000024635">
    <property type="component" value="Unassembled WGS sequence"/>
</dbReference>
<comment type="caution">
    <text evidence="1">The sequence shown here is derived from an EMBL/GenBank/DDBJ whole genome shotgun (WGS) entry which is preliminary data.</text>
</comment>
<proteinExistence type="predicted"/>
<name>A0A016W6H0_9BILA</name>
<dbReference type="AlphaFoldDB" id="A0A016W6H0"/>
<evidence type="ECO:0000313" key="2">
    <source>
        <dbReference type="Proteomes" id="UP000024635"/>
    </source>
</evidence>
<protein>
    <submittedName>
        <fullName evidence="1">Uncharacterized protein</fullName>
    </submittedName>
</protein>
<sequence length="67" mass="7183">MVKKGLAAIPRIKQAFPAADFSSICAANRQSDTKRKIPGLPLLARFIKMKFLAKLAVLFLSLAPAGA</sequence>
<dbReference type="EMBL" id="JARK01000725">
    <property type="protein sequence ID" value="EYC35181.1"/>
    <property type="molecule type" value="Genomic_DNA"/>
</dbReference>
<organism evidence="1 2">
    <name type="scientific">Ancylostoma ceylanicum</name>
    <dbReference type="NCBI Taxonomy" id="53326"/>
    <lineage>
        <taxon>Eukaryota</taxon>
        <taxon>Metazoa</taxon>
        <taxon>Ecdysozoa</taxon>
        <taxon>Nematoda</taxon>
        <taxon>Chromadorea</taxon>
        <taxon>Rhabditida</taxon>
        <taxon>Rhabditina</taxon>
        <taxon>Rhabditomorpha</taxon>
        <taxon>Strongyloidea</taxon>
        <taxon>Ancylostomatidae</taxon>
        <taxon>Ancylostomatinae</taxon>
        <taxon>Ancylostoma</taxon>
    </lineage>
</organism>
<evidence type="ECO:0000313" key="1">
    <source>
        <dbReference type="EMBL" id="EYC35181.1"/>
    </source>
</evidence>
<accession>A0A016W6H0</accession>
<reference evidence="2" key="1">
    <citation type="journal article" date="2015" name="Nat. Genet.">
        <title>The genome and transcriptome of the zoonotic hookworm Ancylostoma ceylanicum identify infection-specific gene families.</title>
        <authorList>
            <person name="Schwarz E.M."/>
            <person name="Hu Y."/>
            <person name="Antoshechkin I."/>
            <person name="Miller M.M."/>
            <person name="Sternberg P.W."/>
            <person name="Aroian R.V."/>
        </authorList>
    </citation>
    <scope>NUCLEOTIDE SEQUENCE</scope>
    <source>
        <strain evidence="2">HY135</strain>
    </source>
</reference>
<keyword evidence="2" id="KW-1185">Reference proteome</keyword>